<dbReference type="InterPro" id="IPR032635">
    <property type="entry name" value="Anti_2"/>
</dbReference>
<comment type="subcellular location">
    <subcellularLocation>
        <location evidence="1">Membrane</location>
    </subcellularLocation>
</comment>
<evidence type="ECO:0000313" key="4">
    <source>
        <dbReference type="EMBL" id="WPX96869.1"/>
    </source>
</evidence>
<reference evidence="4 5" key="1">
    <citation type="submission" date="2022-11" db="EMBL/GenBank/DDBJ databases">
        <title>Host association and intracellularity evolved multiple times independently in the Rickettsiales.</title>
        <authorList>
            <person name="Castelli M."/>
            <person name="Nardi T."/>
            <person name="Gammuto L."/>
            <person name="Bellinzona G."/>
            <person name="Sabaneyeva E."/>
            <person name="Potekhin A."/>
            <person name="Serra V."/>
            <person name="Petroni G."/>
            <person name="Sassera D."/>
        </authorList>
    </citation>
    <scope>NUCLEOTIDE SEQUENCE [LARGE SCALE GENOMIC DNA]</scope>
    <source>
        <strain evidence="4 5">NDG2</strain>
    </source>
</reference>
<sequence length="158" mass="16375">MKRIIIGLCVVSALSGCYTNEAGQTSKTTMGTIGGGIAGALIGSAIGKGTGNKVAIATGAVLGGLAGNALGRSLDQRDLELQQNAQLKALEYNKSGAPASWNNPDSHASGEVVPVKTFVNDYGQNCREYTQKIKIGNKVEEGFGTACRRADGSWEIVK</sequence>
<dbReference type="InterPro" id="IPR016364">
    <property type="entry name" value="Surface_antigen_Rickettsia"/>
</dbReference>
<evidence type="ECO:0000256" key="1">
    <source>
        <dbReference type="ARBA" id="ARBA00004370"/>
    </source>
</evidence>
<protein>
    <submittedName>
        <fullName evidence="4">17 kDa outer membrane surface antigen</fullName>
    </submittedName>
</protein>
<evidence type="ECO:0000313" key="5">
    <source>
        <dbReference type="Proteomes" id="UP001327219"/>
    </source>
</evidence>
<dbReference type="Pfam" id="PF16998">
    <property type="entry name" value="17kDa_Anti_2"/>
    <property type="match status" value="1"/>
</dbReference>
<dbReference type="InterPro" id="IPR051407">
    <property type="entry name" value="Bact_OM_lipoprot/Surf_antigen"/>
</dbReference>
<gene>
    <name evidence="4" type="ORF">Bandiella_01003</name>
</gene>
<dbReference type="PROSITE" id="PS51257">
    <property type="entry name" value="PROKAR_LIPOPROTEIN"/>
    <property type="match status" value="1"/>
</dbReference>
<dbReference type="Proteomes" id="UP001327219">
    <property type="component" value="Chromosome"/>
</dbReference>
<evidence type="ECO:0000259" key="3">
    <source>
        <dbReference type="Pfam" id="PF16998"/>
    </source>
</evidence>
<feature type="domain" description="Surface antigen" evidence="3">
    <location>
        <begin position="53"/>
        <end position="157"/>
    </location>
</feature>
<proteinExistence type="predicted"/>
<dbReference type="PIRSF" id="PIRSF002721">
    <property type="entry name" value="Surface_antigen_Rickettsia"/>
    <property type="match status" value="1"/>
</dbReference>
<organism evidence="4 5">
    <name type="scientific">Candidatus Bandiella euplotis</name>
    <dbReference type="NCBI Taxonomy" id="1664265"/>
    <lineage>
        <taxon>Bacteria</taxon>
        <taxon>Pseudomonadati</taxon>
        <taxon>Pseudomonadota</taxon>
        <taxon>Alphaproteobacteria</taxon>
        <taxon>Rickettsiales</taxon>
        <taxon>Candidatus Midichloriaceae</taxon>
        <taxon>Candidatus Bandiella</taxon>
    </lineage>
</organism>
<dbReference type="EMBL" id="CP110820">
    <property type="protein sequence ID" value="WPX96869.1"/>
    <property type="molecule type" value="Genomic_DNA"/>
</dbReference>
<name>A0ABZ0UPE6_9RICK</name>
<dbReference type="PANTHER" id="PTHR35603:SF2">
    <property type="entry name" value="OUTER MEMBRANE LIPOPROTEIN"/>
    <property type="match status" value="1"/>
</dbReference>
<accession>A0ABZ0UPE6</accession>
<keyword evidence="2" id="KW-0472">Membrane</keyword>
<dbReference type="PANTHER" id="PTHR35603">
    <property type="match status" value="1"/>
</dbReference>
<evidence type="ECO:0000256" key="2">
    <source>
        <dbReference type="ARBA" id="ARBA00023136"/>
    </source>
</evidence>
<keyword evidence="5" id="KW-1185">Reference proteome</keyword>
<dbReference type="RefSeq" id="WP_323732558.1">
    <property type="nucleotide sequence ID" value="NZ_CP110820.1"/>
</dbReference>